<dbReference type="AlphaFoldDB" id="A0A1J1GZ82"/>
<evidence type="ECO:0000256" key="2">
    <source>
        <dbReference type="SAM" id="Coils"/>
    </source>
</evidence>
<sequence length="411" mass="48250">MNEPNYKEYKTNNIYNKENELNNRNILKEEENIKNEDQLYNEFELEIDEEVISNLSFCVYNKNVNHKIIKVNNLIDSNLYNYIVNDKVYVEKEVNEISNNSLHFDNTKKNISVKNSSDELCNSVIEENQNTCICEEYDNLNKIEMMKCISEDINIYSNKKKNDVLFLCYDEKNDECDLCDRYRKNYMSNMQTLNSSNIKNLNDLNDYFFILGSTSNSRKYILKKNNLNFLSIHIKIDEKKIGCRKRHDPFTLTSNISIAKGLKLLSMIKNNIELKKKILELSKNKKLLLLVGDEVIYCNNKIYEKPKDKNEAYNFLKSYNNNKCFSYSSITLIDFITERIVTGIDESVIKICDMNDNIINKILDDLTIYFCAGALKIENTFMHKHIKEIKGNIDSIFGLSVNLLFHLVNFL</sequence>
<dbReference type="OMA" id="CRKSHDP"/>
<dbReference type="SUPFAM" id="SSF52972">
    <property type="entry name" value="ITPase-like"/>
    <property type="match status" value="1"/>
</dbReference>
<dbReference type="OrthoDB" id="10267058at2759"/>
<keyword evidence="2" id="KW-0175">Coiled coil</keyword>
<dbReference type="GeneID" id="39732721"/>
<feature type="coiled-coil region" evidence="2">
    <location>
        <begin position="16"/>
        <end position="46"/>
    </location>
</feature>
<accession>A0A1J1GZ82</accession>
<dbReference type="EMBL" id="CVMV01000070">
    <property type="protein sequence ID" value="CRG96609.1"/>
    <property type="molecule type" value="Genomic_DNA"/>
</dbReference>
<protein>
    <submittedName>
        <fullName evidence="3">Maf-like protein, putative</fullName>
    </submittedName>
</protein>
<dbReference type="GO" id="GO:0047429">
    <property type="term" value="F:nucleoside triphosphate diphosphatase activity"/>
    <property type="evidence" value="ECO:0007669"/>
    <property type="project" value="InterPro"/>
</dbReference>
<keyword evidence="4" id="KW-1185">Reference proteome</keyword>
<comment type="caution">
    <text evidence="3">The sequence shown here is derived from an EMBL/GenBank/DDBJ whole genome shotgun (WGS) entry which is preliminary data.</text>
</comment>
<name>A0A1J1GZ82_PLAGA</name>
<reference evidence="3" key="1">
    <citation type="submission" date="2015-04" db="EMBL/GenBank/DDBJ databases">
        <authorList>
            <consortium name="Pathogen Informatics"/>
        </authorList>
    </citation>
    <scope>NUCLEOTIDE SEQUENCE [LARGE SCALE GENOMIC DNA]</scope>
    <source>
        <strain evidence="3">8A</strain>
    </source>
</reference>
<dbReference type="InterPro" id="IPR003697">
    <property type="entry name" value="Maf-like"/>
</dbReference>
<dbReference type="PANTHER" id="PTHR43213:SF4">
    <property type="entry name" value="7-METHYL-GTP PYROPHOSPHATASE"/>
    <property type="match status" value="1"/>
</dbReference>
<gene>
    <name evidence="3" type="ORF">PGAL8A_00418900</name>
</gene>
<dbReference type="PANTHER" id="PTHR43213">
    <property type="entry name" value="BIFUNCTIONAL DTTP/UTP PYROPHOSPHATASE/METHYLTRANSFERASE PROTEIN-RELATED"/>
    <property type="match status" value="1"/>
</dbReference>
<proteinExistence type="predicted"/>
<dbReference type="RefSeq" id="XP_028529413.1">
    <property type="nucleotide sequence ID" value="XM_028672907.1"/>
</dbReference>
<evidence type="ECO:0000313" key="3">
    <source>
        <dbReference type="EMBL" id="CRG96609.1"/>
    </source>
</evidence>
<dbReference type="InterPro" id="IPR029001">
    <property type="entry name" value="ITPase-like_fam"/>
</dbReference>
<evidence type="ECO:0000313" key="4">
    <source>
        <dbReference type="Proteomes" id="UP000220797"/>
    </source>
</evidence>
<keyword evidence="1" id="KW-0378">Hydrolase</keyword>
<evidence type="ECO:0000256" key="1">
    <source>
        <dbReference type="ARBA" id="ARBA00022801"/>
    </source>
</evidence>
<organism evidence="3 4">
    <name type="scientific">Plasmodium gallinaceum</name>
    <dbReference type="NCBI Taxonomy" id="5849"/>
    <lineage>
        <taxon>Eukaryota</taxon>
        <taxon>Sar</taxon>
        <taxon>Alveolata</taxon>
        <taxon>Apicomplexa</taxon>
        <taxon>Aconoidasida</taxon>
        <taxon>Haemosporida</taxon>
        <taxon>Plasmodiidae</taxon>
        <taxon>Plasmodium</taxon>
        <taxon>Plasmodium (Haemamoeba)</taxon>
    </lineage>
</organism>
<dbReference type="Pfam" id="PF02545">
    <property type="entry name" value="Maf"/>
    <property type="match status" value="1"/>
</dbReference>
<dbReference type="Gene3D" id="3.90.950.10">
    <property type="match status" value="1"/>
</dbReference>
<dbReference type="Proteomes" id="UP000220797">
    <property type="component" value="Unassembled WGS sequence"/>
</dbReference>
<dbReference type="VEuPathDB" id="PlasmoDB:PGAL8A_00418900"/>